<keyword evidence="4 6" id="KW-0067">ATP-binding</keyword>
<comment type="similarity">
    <text evidence="1">Belongs to the ABC transporter superfamily.</text>
</comment>
<evidence type="ECO:0000256" key="3">
    <source>
        <dbReference type="ARBA" id="ARBA00022741"/>
    </source>
</evidence>
<reference evidence="7" key="1">
    <citation type="journal article" date="2019" name="Int. J. Syst. Evol. Microbiol.">
        <title>The Global Catalogue of Microorganisms (GCM) 10K type strain sequencing project: providing services to taxonomists for standard genome sequencing and annotation.</title>
        <authorList>
            <consortium name="The Broad Institute Genomics Platform"/>
            <consortium name="The Broad Institute Genome Sequencing Center for Infectious Disease"/>
            <person name="Wu L."/>
            <person name="Ma J."/>
        </authorList>
    </citation>
    <scope>NUCLEOTIDE SEQUENCE [LARGE SCALE GENOMIC DNA]</scope>
    <source>
        <strain evidence="7">CGMCC 1.12286</strain>
    </source>
</reference>
<keyword evidence="7" id="KW-1185">Reference proteome</keyword>
<sequence>MADEPLLELVNVNKSFRMQHRMLHAVRDVNLTLERGQTLGLVGESGSGKSTLGRCILQLQRPDSGSVRFDGVELNRLAKAKLRQQRRRLQIIFQDPLAALHPKKTVGWNIEDPLRVHGIGTPRERRYRADQLIERMGLQPTDAEALPFELSGGQQQRVMIARALALEPKLVVCDEPVASLDVSVQAQIMQLLQELQVERELSYIFISHNLSAVEYVSHFVAVMYLGEIVEWAPAGAFYAKPAHPYTQALLQSLLHIPASKAMRHTLDTLPGEIPSPLDIPSGCAFHPRCPLAQDMCKTSKPVLQRVDSKHFASCHFAAATRG</sequence>
<name>A0ABW4JQ14_9BACL</name>
<comment type="caution">
    <text evidence="6">The sequence shown here is derived from an EMBL/GenBank/DDBJ whole genome shotgun (WGS) entry which is preliminary data.</text>
</comment>
<dbReference type="Proteomes" id="UP001597079">
    <property type="component" value="Unassembled WGS sequence"/>
</dbReference>
<dbReference type="InterPro" id="IPR027417">
    <property type="entry name" value="P-loop_NTPase"/>
</dbReference>
<dbReference type="InterPro" id="IPR003593">
    <property type="entry name" value="AAA+_ATPase"/>
</dbReference>
<dbReference type="SMART" id="SM00382">
    <property type="entry name" value="AAA"/>
    <property type="match status" value="1"/>
</dbReference>
<dbReference type="EMBL" id="JBHUCX010000100">
    <property type="protein sequence ID" value="MFD1678106.1"/>
    <property type="molecule type" value="Genomic_DNA"/>
</dbReference>
<organism evidence="6 7">
    <name type="scientific">Alicyclobacillus fodiniaquatilis</name>
    <dbReference type="NCBI Taxonomy" id="1661150"/>
    <lineage>
        <taxon>Bacteria</taxon>
        <taxon>Bacillati</taxon>
        <taxon>Bacillota</taxon>
        <taxon>Bacilli</taxon>
        <taxon>Bacillales</taxon>
        <taxon>Alicyclobacillaceae</taxon>
        <taxon>Alicyclobacillus</taxon>
    </lineage>
</organism>
<dbReference type="CDD" id="cd03257">
    <property type="entry name" value="ABC_NikE_OppD_transporters"/>
    <property type="match status" value="1"/>
</dbReference>
<dbReference type="NCBIfam" id="TIGR01727">
    <property type="entry name" value="oligo_HPY"/>
    <property type="match status" value="1"/>
</dbReference>
<protein>
    <submittedName>
        <fullName evidence="6">ABC transporter ATP-binding protein</fullName>
    </submittedName>
</protein>
<accession>A0ABW4JQ14</accession>
<dbReference type="Gene3D" id="3.40.50.300">
    <property type="entry name" value="P-loop containing nucleotide triphosphate hydrolases"/>
    <property type="match status" value="1"/>
</dbReference>
<dbReference type="Pfam" id="PF00005">
    <property type="entry name" value="ABC_tran"/>
    <property type="match status" value="1"/>
</dbReference>
<gene>
    <name evidence="6" type="ORF">ACFSB2_25900</name>
</gene>
<feature type="domain" description="ABC transporter" evidence="5">
    <location>
        <begin position="7"/>
        <end position="250"/>
    </location>
</feature>
<dbReference type="SUPFAM" id="SSF52540">
    <property type="entry name" value="P-loop containing nucleoside triphosphate hydrolases"/>
    <property type="match status" value="1"/>
</dbReference>
<evidence type="ECO:0000256" key="1">
    <source>
        <dbReference type="ARBA" id="ARBA00005417"/>
    </source>
</evidence>
<evidence type="ECO:0000256" key="4">
    <source>
        <dbReference type="ARBA" id="ARBA00022840"/>
    </source>
</evidence>
<evidence type="ECO:0000256" key="2">
    <source>
        <dbReference type="ARBA" id="ARBA00022448"/>
    </source>
</evidence>
<dbReference type="PROSITE" id="PS00211">
    <property type="entry name" value="ABC_TRANSPORTER_1"/>
    <property type="match status" value="1"/>
</dbReference>
<dbReference type="GO" id="GO:0005524">
    <property type="term" value="F:ATP binding"/>
    <property type="evidence" value="ECO:0007669"/>
    <property type="project" value="UniProtKB-KW"/>
</dbReference>
<dbReference type="PROSITE" id="PS50893">
    <property type="entry name" value="ABC_TRANSPORTER_2"/>
    <property type="match status" value="1"/>
</dbReference>
<keyword evidence="3" id="KW-0547">Nucleotide-binding</keyword>
<dbReference type="InterPro" id="IPR013563">
    <property type="entry name" value="Oligopep_ABC_C"/>
</dbReference>
<dbReference type="RefSeq" id="WP_377946097.1">
    <property type="nucleotide sequence ID" value="NZ_JBHUCX010000100.1"/>
</dbReference>
<evidence type="ECO:0000313" key="7">
    <source>
        <dbReference type="Proteomes" id="UP001597079"/>
    </source>
</evidence>
<dbReference type="PANTHER" id="PTHR43776:SF12">
    <property type="entry name" value="OLIGOPEPTIDE ABC TRANSPORTER, ATP-BINDING PROTEIN"/>
    <property type="match status" value="1"/>
</dbReference>
<evidence type="ECO:0000259" key="5">
    <source>
        <dbReference type="PROSITE" id="PS50893"/>
    </source>
</evidence>
<dbReference type="PANTHER" id="PTHR43776">
    <property type="entry name" value="TRANSPORT ATP-BINDING PROTEIN"/>
    <property type="match status" value="1"/>
</dbReference>
<dbReference type="Pfam" id="PF08352">
    <property type="entry name" value="oligo_HPY"/>
    <property type="match status" value="1"/>
</dbReference>
<dbReference type="InterPro" id="IPR017871">
    <property type="entry name" value="ABC_transporter-like_CS"/>
</dbReference>
<dbReference type="InterPro" id="IPR050319">
    <property type="entry name" value="ABC_transp_ATP-bind"/>
</dbReference>
<evidence type="ECO:0000313" key="6">
    <source>
        <dbReference type="EMBL" id="MFD1678106.1"/>
    </source>
</evidence>
<dbReference type="InterPro" id="IPR003439">
    <property type="entry name" value="ABC_transporter-like_ATP-bd"/>
</dbReference>
<keyword evidence="2" id="KW-0813">Transport</keyword>
<proteinExistence type="inferred from homology"/>